<dbReference type="eggNOG" id="ENOG502TJQN">
    <property type="taxonomic scope" value="Eukaryota"/>
</dbReference>
<evidence type="ECO:0000256" key="1">
    <source>
        <dbReference type="SAM" id="MobiDB-lite"/>
    </source>
</evidence>
<dbReference type="Proteomes" id="UP000008068">
    <property type="component" value="Unassembled WGS sequence"/>
</dbReference>
<dbReference type="EMBL" id="GL379795">
    <property type="protein sequence ID" value="EGT59382.1"/>
    <property type="molecule type" value="Genomic_DNA"/>
</dbReference>
<evidence type="ECO:0000313" key="2">
    <source>
        <dbReference type="EMBL" id="EGT59382.1"/>
    </source>
</evidence>
<keyword evidence="3" id="KW-1185">Reference proteome</keyword>
<evidence type="ECO:0000313" key="3">
    <source>
        <dbReference type="Proteomes" id="UP000008068"/>
    </source>
</evidence>
<dbReference type="InParanoid" id="G0MHQ4"/>
<proteinExistence type="predicted"/>
<protein>
    <submittedName>
        <fullName evidence="2">Uncharacterized protein</fullName>
    </submittedName>
</protein>
<gene>
    <name evidence="2" type="ORF">CAEBREN_12168</name>
</gene>
<feature type="region of interest" description="Disordered" evidence="1">
    <location>
        <begin position="84"/>
        <end position="132"/>
    </location>
</feature>
<feature type="compositionally biased region" description="Pro residues" evidence="1">
    <location>
        <begin position="1"/>
        <end position="10"/>
    </location>
</feature>
<dbReference type="AlphaFoldDB" id="G0MHQ4"/>
<sequence>MNTPLRPSPPVQRRGPGHLGIPISDDSSEDEQSQIRALEEEQGIYYHKEVYASPKNESDDDIPQRRFQLNHPAVIQKLQDFASQDHTVEEENEIENPAGASAPNMERRRSVRFSGPHDEEEDGRNKHFRTPSPESLRYIQVTLFYSIY</sequence>
<dbReference type="HOGENOM" id="CLU_1760422_0_0_1"/>
<organism evidence="3">
    <name type="scientific">Caenorhabditis brenneri</name>
    <name type="common">Nematode worm</name>
    <dbReference type="NCBI Taxonomy" id="135651"/>
    <lineage>
        <taxon>Eukaryota</taxon>
        <taxon>Metazoa</taxon>
        <taxon>Ecdysozoa</taxon>
        <taxon>Nematoda</taxon>
        <taxon>Chromadorea</taxon>
        <taxon>Rhabditida</taxon>
        <taxon>Rhabditina</taxon>
        <taxon>Rhabditomorpha</taxon>
        <taxon>Rhabditoidea</taxon>
        <taxon>Rhabditidae</taxon>
        <taxon>Peloderinae</taxon>
        <taxon>Caenorhabditis</taxon>
    </lineage>
</organism>
<accession>G0MHQ4</accession>
<name>G0MHQ4_CAEBE</name>
<feature type="region of interest" description="Disordered" evidence="1">
    <location>
        <begin position="1"/>
        <end position="34"/>
    </location>
</feature>
<reference evidence="3" key="1">
    <citation type="submission" date="2011-07" db="EMBL/GenBank/DDBJ databases">
        <authorList>
            <consortium name="Caenorhabditis brenneri Sequencing and Analysis Consortium"/>
            <person name="Wilson R.K."/>
        </authorList>
    </citation>
    <scope>NUCLEOTIDE SEQUENCE [LARGE SCALE GENOMIC DNA]</scope>
    <source>
        <strain evidence="3">PB2801</strain>
    </source>
</reference>